<evidence type="ECO:0000256" key="1">
    <source>
        <dbReference type="ARBA" id="ARBA00004141"/>
    </source>
</evidence>
<dbReference type="AlphaFoldDB" id="A1K9Q2"/>
<dbReference type="KEGG" id="azo:azo2941"/>
<dbReference type="Pfam" id="PF01545">
    <property type="entry name" value="Cation_efflux"/>
    <property type="match status" value="1"/>
</dbReference>
<proteinExistence type="predicted"/>
<feature type="transmembrane region" description="Helical" evidence="6">
    <location>
        <begin position="23"/>
        <end position="41"/>
    </location>
</feature>
<name>A1K9Q2_AZOSB</name>
<evidence type="ECO:0000256" key="5">
    <source>
        <dbReference type="ARBA" id="ARBA00023136"/>
    </source>
</evidence>
<feature type="transmembrane region" description="Helical" evidence="6">
    <location>
        <begin position="89"/>
        <end position="108"/>
    </location>
</feature>
<feature type="domain" description="Cation efflux protein transmembrane" evidence="7">
    <location>
        <begin position="24"/>
        <end position="202"/>
    </location>
</feature>
<dbReference type="PANTHER" id="PTHR43840:SF15">
    <property type="entry name" value="MITOCHONDRIAL METAL TRANSPORTER 1-RELATED"/>
    <property type="match status" value="1"/>
</dbReference>
<evidence type="ECO:0000256" key="3">
    <source>
        <dbReference type="ARBA" id="ARBA00022692"/>
    </source>
</evidence>
<keyword evidence="2" id="KW-0813">Transport</keyword>
<dbReference type="STRING" id="62928.azo2941"/>
<dbReference type="eggNOG" id="COG1230">
    <property type="taxonomic scope" value="Bacteria"/>
</dbReference>
<dbReference type="SUPFAM" id="SSF161111">
    <property type="entry name" value="Cation efflux protein transmembrane domain-like"/>
    <property type="match status" value="1"/>
</dbReference>
<evidence type="ECO:0000256" key="6">
    <source>
        <dbReference type="SAM" id="Phobius"/>
    </source>
</evidence>
<dbReference type="GO" id="GO:0016020">
    <property type="term" value="C:membrane"/>
    <property type="evidence" value="ECO:0007669"/>
    <property type="project" value="UniProtKB-SubCell"/>
</dbReference>
<reference evidence="8 9" key="1">
    <citation type="journal article" date="2006" name="Nat. Biotechnol.">
        <title>Complete genome of the mutualistic, N2-fixing grass endophyte Azoarcus sp. strain BH72.</title>
        <authorList>
            <person name="Krause A."/>
            <person name="Ramakumar A."/>
            <person name="Bartels D."/>
            <person name="Battistoni F."/>
            <person name="Bekel T."/>
            <person name="Boch J."/>
            <person name="Boehm M."/>
            <person name="Friedrich F."/>
            <person name="Hurek T."/>
            <person name="Krause L."/>
            <person name="Linke B."/>
            <person name="McHardy A.C."/>
            <person name="Sarkar A."/>
            <person name="Schneiker S."/>
            <person name="Syed A.A."/>
            <person name="Thauer R."/>
            <person name="Vorhoelter F.-J."/>
            <person name="Weidner S."/>
            <person name="Puehler A."/>
            <person name="Reinhold-Hurek B."/>
            <person name="Kaiser O."/>
            <person name="Goesmann A."/>
        </authorList>
    </citation>
    <scope>NUCLEOTIDE SEQUENCE [LARGE SCALE GENOMIC DNA]</scope>
    <source>
        <strain evidence="8 9">BH72</strain>
    </source>
</reference>
<feature type="transmembrane region" description="Helical" evidence="6">
    <location>
        <begin position="61"/>
        <end position="77"/>
    </location>
</feature>
<accession>A1K9Q2</accession>
<gene>
    <name evidence="8" type="primary">zitB</name>
    <name evidence="8" type="ordered locus">azo2941</name>
</gene>
<dbReference type="InterPro" id="IPR050291">
    <property type="entry name" value="CDF_Transporter"/>
</dbReference>
<evidence type="ECO:0000313" key="8">
    <source>
        <dbReference type="EMBL" id="CAL95557.1"/>
    </source>
</evidence>
<feature type="transmembrane region" description="Helical" evidence="6">
    <location>
        <begin position="154"/>
        <end position="171"/>
    </location>
</feature>
<evidence type="ECO:0000313" key="9">
    <source>
        <dbReference type="Proteomes" id="UP000002588"/>
    </source>
</evidence>
<dbReference type="PANTHER" id="PTHR43840">
    <property type="entry name" value="MITOCHONDRIAL METAL TRANSPORTER 1-RELATED"/>
    <property type="match status" value="1"/>
</dbReference>
<evidence type="ECO:0000256" key="4">
    <source>
        <dbReference type="ARBA" id="ARBA00022989"/>
    </source>
</evidence>
<dbReference type="Proteomes" id="UP000002588">
    <property type="component" value="Chromosome"/>
</dbReference>
<dbReference type="InterPro" id="IPR058533">
    <property type="entry name" value="Cation_efflux_TM"/>
</dbReference>
<evidence type="ECO:0000256" key="2">
    <source>
        <dbReference type="ARBA" id="ARBA00022448"/>
    </source>
</evidence>
<protein>
    <submittedName>
        <fullName evidence="8">Zinc transport protein</fullName>
    </submittedName>
</protein>
<organism evidence="8 9">
    <name type="scientific">Azoarcus sp. (strain BH72)</name>
    <dbReference type="NCBI Taxonomy" id="418699"/>
    <lineage>
        <taxon>Bacteria</taxon>
        <taxon>Pseudomonadati</taxon>
        <taxon>Pseudomonadota</taxon>
        <taxon>Betaproteobacteria</taxon>
        <taxon>Rhodocyclales</taxon>
        <taxon>Zoogloeaceae</taxon>
        <taxon>Azoarcus</taxon>
    </lineage>
</organism>
<dbReference type="InterPro" id="IPR027469">
    <property type="entry name" value="Cation_efflux_TMD_sf"/>
</dbReference>
<evidence type="ECO:0000259" key="7">
    <source>
        <dbReference type="Pfam" id="PF01545"/>
    </source>
</evidence>
<feature type="transmembrane region" description="Helical" evidence="6">
    <location>
        <begin position="114"/>
        <end position="134"/>
    </location>
</feature>
<dbReference type="EMBL" id="AM406670">
    <property type="protein sequence ID" value="CAL95557.1"/>
    <property type="molecule type" value="Genomic_DNA"/>
</dbReference>
<keyword evidence="5 6" id="KW-0472">Membrane</keyword>
<keyword evidence="9" id="KW-1185">Reference proteome</keyword>
<feature type="transmembrane region" description="Helical" evidence="6">
    <location>
        <begin position="177"/>
        <end position="195"/>
    </location>
</feature>
<dbReference type="Gene3D" id="1.20.1510.10">
    <property type="entry name" value="Cation efflux protein transmembrane domain"/>
    <property type="match status" value="1"/>
</dbReference>
<keyword evidence="4 6" id="KW-1133">Transmembrane helix</keyword>
<keyword evidence="3 6" id="KW-0812">Transmembrane</keyword>
<dbReference type="HOGENOM" id="CLU_013430_8_0_4"/>
<comment type="subcellular location">
    <subcellularLocation>
        <location evidence="1">Membrane</location>
        <topology evidence="1">Multi-pass membrane protein</topology>
    </subcellularLocation>
</comment>
<sequence>MPGCSCGSSCAPQTSVSPRFRRALWVALVINALMFGVELVAGLHAGSVSLLADAVDFAGDAANYGISLAVLSLGLAWRSRAALVKGFSMAGYGVFVLGKSVWAAFGGVPPEAMTMGAVALLALVANAGVALMLYAFREGDANMRSVWLCSRNDAIGNVAVILAAAGVFGTGQGWPDIVVAGVMAALALSSGLAVIRLARKELAEQAVPAGSAVLVTLGTPSRSDRAG</sequence>
<dbReference type="GO" id="GO:0008324">
    <property type="term" value="F:monoatomic cation transmembrane transporter activity"/>
    <property type="evidence" value="ECO:0007669"/>
    <property type="project" value="InterPro"/>
</dbReference>